<proteinExistence type="predicted"/>
<dbReference type="RefSeq" id="YP_009224350.1">
    <property type="nucleotide sequence ID" value="NC_029079.1"/>
</dbReference>
<dbReference type="OrthoDB" id="13130at10239"/>
<protein>
    <submittedName>
        <fullName evidence="1">Uncharacterized protein</fullName>
    </submittedName>
</protein>
<name>A0A0H4U3C0_9CAUD</name>
<evidence type="ECO:0000313" key="1">
    <source>
        <dbReference type="EMBL" id="AKQ08081.1"/>
    </source>
</evidence>
<dbReference type="GeneID" id="26795455"/>
<sequence length="121" mass="14220">MGRHSAEVLVRLFYSDRDPRYIDVTAWDERDGEGEFYLPLSHPATDFLMAATLDDYELRMFIASASSGVEWHLYQAAKGIALPDDPYGPRNWVRFRVLEHYKYLRSRMAPDEWVRNLYGVE</sequence>
<dbReference type="Proteomes" id="UP000204011">
    <property type="component" value="Segment"/>
</dbReference>
<reference evidence="1 2" key="1">
    <citation type="submission" date="2015-06" db="EMBL/GenBank/DDBJ databases">
        <authorList>
            <person name="Feeney M.S."/>
            <person name="Mageeney C.M."/>
            <person name="Perl A.L."/>
            <person name="Chen J.E."/>
            <person name="Kelley R.A."/>
            <person name="Taylor D.H."/>
            <person name="Marzillier J.Y."/>
            <person name="Kenna M.A."/>
            <person name="Ware V.C."/>
            <person name="Serrano M.G."/>
            <person name="Buck G."/>
            <person name="Lee V."/>
            <person name="Wang Y."/>
            <person name="Carvalho R."/>
            <person name="Voegtly L."/>
            <person name="Shi R."/>
            <person name="Duckworth R."/>
            <person name="Johnson A."/>
            <person name="Loviza R."/>
            <person name="Walstead R."/>
            <person name="Shah Z."/>
            <person name="Kiflezghi M."/>
            <person name="Wade K."/>
            <person name="Delesalle V.A."/>
            <person name="Bradley K.W."/>
            <person name="Asai D.J."/>
            <person name="Bowman C.A."/>
            <person name="Russell D.A."/>
            <person name="Pope W.H."/>
            <person name="Jacobs-Sera D."/>
            <person name="Hendrix R.W."/>
            <person name="Hatfull G.F."/>
        </authorList>
    </citation>
    <scope>NUCLEOTIDE SEQUENCE [LARGE SCALE GENOMIC DNA]</scope>
</reference>
<evidence type="ECO:0000313" key="2">
    <source>
        <dbReference type="Proteomes" id="UP000204011"/>
    </source>
</evidence>
<dbReference type="KEGG" id="vg:26795455"/>
<organism evidence="1 2">
    <name type="scientific">Mycobacterium phage Dusk</name>
    <dbReference type="NCBI Taxonomy" id="1679524"/>
    <lineage>
        <taxon>Viruses</taxon>
        <taxon>Duplodnaviria</taxon>
        <taxon>Heunggongvirae</taxon>
        <taxon>Uroviricota</taxon>
        <taxon>Caudoviricetes</taxon>
        <taxon>Kostyavirus</taxon>
        <taxon>Kostyavirus toto</taxon>
    </lineage>
</organism>
<gene>
    <name evidence="1" type="ORF">SEA_DUSK_82</name>
</gene>
<dbReference type="EMBL" id="KT222942">
    <property type="protein sequence ID" value="AKQ08081.1"/>
    <property type="molecule type" value="Genomic_DNA"/>
</dbReference>
<accession>A0A0H4U3C0</accession>